<comment type="caution">
    <text evidence="3">The sequence shown here is derived from an EMBL/GenBank/DDBJ whole genome shotgun (WGS) entry which is preliminary data.</text>
</comment>
<dbReference type="SUPFAM" id="SSF48403">
    <property type="entry name" value="Ankyrin repeat"/>
    <property type="match status" value="1"/>
</dbReference>
<dbReference type="GO" id="GO:0085020">
    <property type="term" value="P:protein K6-linked ubiquitination"/>
    <property type="evidence" value="ECO:0007669"/>
    <property type="project" value="TreeGrafter"/>
</dbReference>
<dbReference type="eggNOG" id="ENOG502SQRQ">
    <property type="taxonomic scope" value="Eukaryota"/>
</dbReference>
<dbReference type="PANTHER" id="PTHR24171:SF8">
    <property type="entry name" value="BRCA1-ASSOCIATED RING DOMAIN PROTEIN 1"/>
    <property type="match status" value="1"/>
</dbReference>
<proteinExistence type="predicted"/>
<dbReference type="PANTHER" id="PTHR24171">
    <property type="entry name" value="ANKYRIN REPEAT DOMAIN-CONTAINING PROTEIN 39-RELATED"/>
    <property type="match status" value="1"/>
</dbReference>
<dbReference type="GeneID" id="25797312"/>
<organism evidence="3 4">
    <name type="scientific">Hypocrea virens (strain Gv29-8 / FGSC 10586)</name>
    <name type="common">Gliocladium virens</name>
    <name type="synonym">Trichoderma virens</name>
    <dbReference type="NCBI Taxonomy" id="413071"/>
    <lineage>
        <taxon>Eukaryota</taxon>
        <taxon>Fungi</taxon>
        <taxon>Dikarya</taxon>
        <taxon>Ascomycota</taxon>
        <taxon>Pezizomycotina</taxon>
        <taxon>Sordariomycetes</taxon>
        <taxon>Hypocreomycetidae</taxon>
        <taxon>Hypocreales</taxon>
        <taxon>Hypocreaceae</taxon>
        <taxon>Trichoderma</taxon>
    </lineage>
</organism>
<dbReference type="InterPro" id="IPR002110">
    <property type="entry name" value="Ankyrin_rpt"/>
</dbReference>
<reference evidence="3 4" key="1">
    <citation type="journal article" date="2011" name="Genome Biol.">
        <title>Comparative genome sequence analysis underscores mycoparasitism as the ancestral life style of Trichoderma.</title>
        <authorList>
            <person name="Kubicek C.P."/>
            <person name="Herrera-Estrella A."/>
            <person name="Seidl-Seiboth V."/>
            <person name="Martinez D.A."/>
            <person name="Druzhinina I.S."/>
            <person name="Thon M."/>
            <person name="Zeilinger S."/>
            <person name="Casas-Flores S."/>
            <person name="Horwitz B.A."/>
            <person name="Mukherjee P.K."/>
            <person name="Mukherjee M."/>
            <person name="Kredics L."/>
            <person name="Alcaraz L.D."/>
            <person name="Aerts A."/>
            <person name="Antal Z."/>
            <person name="Atanasova L."/>
            <person name="Cervantes-Badillo M.G."/>
            <person name="Challacombe J."/>
            <person name="Chertkov O."/>
            <person name="McCluskey K."/>
            <person name="Coulpier F."/>
            <person name="Deshpande N."/>
            <person name="von Doehren H."/>
            <person name="Ebbole D.J."/>
            <person name="Esquivel-Naranjo E.U."/>
            <person name="Fekete E."/>
            <person name="Flipphi M."/>
            <person name="Glaser F."/>
            <person name="Gomez-Rodriguez E.Y."/>
            <person name="Gruber S."/>
            <person name="Han C."/>
            <person name="Henrissat B."/>
            <person name="Hermosa R."/>
            <person name="Hernandez-Onate M."/>
            <person name="Karaffa L."/>
            <person name="Kosti I."/>
            <person name="Le Crom S."/>
            <person name="Lindquist E."/>
            <person name="Lucas S."/>
            <person name="Luebeck M."/>
            <person name="Luebeck P.S."/>
            <person name="Margeot A."/>
            <person name="Metz B."/>
            <person name="Misra M."/>
            <person name="Nevalainen H."/>
            <person name="Omann M."/>
            <person name="Packer N."/>
            <person name="Perrone G."/>
            <person name="Uresti-Rivera E.E."/>
            <person name="Salamov A."/>
            <person name="Schmoll M."/>
            <person name="Seiboth B."/>
            <person name="Shapiro H."/>
            <person name="Sukno S."/>
            <person name="Tamayo-Ramos J.A."/>
            <person name="Tisch D."/>
            <person name="Wiest A."/>
            <person name="Wilkinson H.H."/>
            <person name="Zhang M."/>
            <person name="Coutinho P.M."/>
            <person name="Kenerley C.M."/>
            <person name="Monte E."/>
            <person name="Baker S.E."/>
            <person name="Grigoriev I.V."/>
        </authorList>
    </citation>
    <scope>NUCLEOTIDE SEQUENCE [LARGE SCALE GENOMIC DNA]</scope>
    <source>
        <strain evidence="4">Gv29-8 / FGSC 10586</strain>
    </source>
</reference>
<evidence type="ECO:0000313" key="3">
    <source>
        <dbReference type="EMBL" id="EHK21092.1"/>
    </source>
</evidence>
<dbReference type="Gene3D" id="1.25.40.20">
    <property type="entry name" value="Ankyrin repeat-containing domain"/>
    <property type="match status" value="1"/>
</dbReference>
<gene>
    <name evidence="3" type="ORF">TRIVIDRAFT_70145</name>
</gene>
<dbReference type="RefSeq" id="XP_013955286.1">
    <property type="nucleotide sequence ID" value="XM_014099811.1"/>
</dbReference>
<dbReference type="InParanoid" id="G9MWW0"/>
<sequence length="363" mass="41051">MIMVFFAKYLVKLARETPPDDDPQGDRDSYEHIYHTFMNQVLSFVGVGVNPYNFILEIVHSRLGLQCDIVNETARNPLSGELLTDKGVIFDSRVDRAMIDVGVELRKRYPKLLFSSWLYPQRHLVVADDPAAEIAARTWIDQRSGLDRSQLMHMTYNEWQHQETSPPPSEFSINKTSCRTSLDTLRRQELAARNETERTIELHTRIKSWLEAILSPKPIFNLDDGNQYSVDEHRHSAEDKTKQGTIHICGKSYRFENVVDRKQALSSMAAYEAAAKGDEQIVRNLLAIGTNIDAPMEFLGTPLAACVNGRGTVVKLLLDAGDDLNMGGFIGTPLELAAGAKHRDVVEMLLTVLEQKQTYFEKL</sequence>
<dbReference type="OrthoDB" id="5096148at2759"/>
<evidence type="ECO:0000256" key="1">
    <source>
        <dbReference type="ARBA" id="ARBA00022737"/>
    </source>
</evidence>
<protein>
    <submittedName>
        <fullName evidence="3">Uncharacterized protein</fullName>
    </submittedName>
</protein>
<dbReference type="EMBL" id="ABDF02000075">
    <property type="protein sequence ID" value="EHK21092.1"/>
    <property type="molecule type" value="Genomic_DNA"/>
</dbReference>
<dbReference type="GO" id="GO:0004842">
    <property type="term" value="F:ubiquitin-protein transferase activity"/>
    <property type="evidence" value="ECO:0007669"/>
    <property type="project" value="TreeGrafter"/>
</dbReference>
<keyword evidence="4" id="KW-1185">Reference proteome</keyword>
<dbReference type="HOGENOM" id="CLU_763037_0_0_1"/>
<dbReference type="AlphaFoldDB" id="G9MWW0"/>
<dbReference type="InterPro" id="IPR036770">
    <property type="entry name" value="Ankyrin_rpt-contain_sf"/>
</dbReference>
<keyword evidence="1" id="KW-0677">Repeat</keyword>
<accession>G9MWW0</accession>
<keyword evidence="2" id="KW-0040">ANK repeat</keyword>
<dbReference type="Proteomes" id="UP000007115">
    <property type="component" value="Unassembled WGS sequence"/>
</dbReference>
<evidence type="ECO:0000313" key="4">
    <source>
        <dbReference type="Proteomes" id="UP000007115"/>
    </source>
</evidence>
<name>G9MWW0_HYPVG</name>
<dbReference type="STRING" id="413071.G9MWW0"/>
<dbReference type="Pfam" id="PF12796">
    <property type="entry name" value="Ank_2"/>
    <property type="match status" value="1"/>
</dbReference>
<evidence type="ECO:0000256" key="2">
    <source>
        <dbReference type="ARBA" id="ARBA00023043"/>
    </source>
</evidence>
<dbReference type="VEuPathDB" id="FungiDB:TRIVIDRAFT_70145"/>